<dbReference type="PANTHER" id="PTHR30566:SF25">
    <property type="entry name" value="INNER MEMBRANE PROTEIN"/>
    <property type="match status" value="1"/>
</dbReference>
<feature type="transmembrane region" description="Helical" evidence="9">
    <location>
        <begin position="610"/>
        <end position="633"/>
    </location>
</feature>
<evidence type="ECO:0000256" key="5">
    <source>
        <dbReference type="ARBA" id="ARBA00022989"/>
    </source>
</evidence>
<evidence type="ECO:0000313" key="14">
    <source>
        <dbReference type="EMBL" id="MBK1631283.1"/>
    </source>
</evidence>
<feature type="region of interest" description="Disordered" evidence="8">
    <location>
        <begin position="18"/>
        <end position="51"/>
    </location>
</feature>
<dbReference type="SUPFAM" id="SSF82689">
    <property type="entry name" value="Mechanosensitive channel protein MscS (YggB), C-terminal domain"/>
    <property type="match status" value="1"/>
</dbReference>
<feature type="domain" description="Mechanosensitive ion channel MscS C-terminal" evidence="12">
    <location>
        <begin position="810"/>
        <end position="894"/>
    </location>
</feature>
<dbReference type="Gene3D" id="1.10.287.1260">
    <property type="match status" value="1"/>
</dbReference>
<feature type="chain" id="PRO_5046936765" description="Mechanosensitive ion channel" evidence="10">
    <location>
        <begin position="18"/>
        <end position="917"/>
    </location>
</feature>
<keyword evidence="3" id="KW-1003">Cell membrane</keyword>
<feature type="transmembrane region" description="Helical" evidence="9">
    <location>
        <begin position="645"/>
        <end position="668"/>
    </location>
</feature>
<evidence type="ECO:0000256" key="8">
    <source>
        <dbReference type="SAM" id="MobiDB-lite"/>
    </source>
</evidence>
<evidence type="ECO:0000259" key="13">
    <source>
        <dbReference type="Pfam" id="PF21088"/>
    </source>
</evidence>
<evidence type="ECO:0000256" key="9">
    <source>
        <dbReference type="SAM" id="Phobius"/>
    </source>
</evidence>
<dbReference type="Pfam" id="PF21088">
    <property type="entry name" value="MS_channel_1st"/>
    <property type="match status" value="1"/>
</dbReference>
<feature type="transmembrane region" description="Helical" evidence="9">
    <location>
        <begin position="568"/>
        <end position="589"/>
    </location>
</feature>
<keyword evidence="10" id="KW-0732">Signal</keyword>
<feature type="transmembrane region" description="Helical" evidence="9">
    <location>
        <begin position="718"/>
        <end position="738"/>
    </location>
</feature>
<reference evidence="14 15" key="1">
    <citation type="journal article" date="2020" name="Microorganisms">
        <title>Osmotic Adaptation and Compatible Solute Biosynthesis of Phototrophic Bacteria as Revealed from Genome Analyses.</title>
        <authorList>
            <person name="Imhoff J.F."/>
            <person name="Rahn T."/>
            <person name="Kunzel S."/>
            <person name="Keller A."/>
            <person name="Neulinger S.C."/>
        </authorList>
    </citation>
    <scope>NUCLEOTIDE SEQUENCE [LARGE SCALE GENOMIC DNA]</scope>
    <source>
        <strain evidence="14 15">DSM 6210</strain>
    </source>
</reference>
<dbReference type="Gene3D" id="3.30.70.100">
    <property type="match status" value="1"/>
</dbReference>
<gene>
    <name evidence="14" type="ORF">CKO31_11140</name>
</gene>
<evidence type="ECO:0000256" key="2">
    <source>
        <dbReference type="ARBA" id="ARBA00008017"/>
    </source>
</evidence>
<dbReference type="InterPro" id="IPR049278">
    <property type="entry name" value="MS_channel_C"/>
</dbReference>
<protein>
    <recommendedName>
        <fullName evidence="16">Mechanosensitive ion channel</fullName>
    </recommendedName>
</protein>
<evidence type="ECO:0000259" key="11">
    <source>
        <dbReference type="Pfam" id="PF00924"/>
    </source>
</evidence>
<dbReference type="Proteomes" id="UP000748752">
    <property type="component" value="Unassembled WGS sequence"/>
</dbReference>
<keyword evidence="5 9" id="KW-1133">Transmembrane helix</keyword>
<keyword evidence="7" id="KW-0175">Coiled coil</keyword>
<feature type="region of interest" description="Disordered" evidence="8">
    <location>
        <begin position="95"/>
        <end position="137"/>
    </location>
</feature>
<evidence type="ECO:0000256" key="3">
    <source>
        <dbReference type="ARBA" id="ARBA00022475"/>
    </source>
</evidence>
<dbReference type="InterPro" id="IPR011066">
    <property type="entry name" value="MscS_channel_C_sf"/>
</dbReference>
<evidence type="ECO:0000256" key="6">
    <source>
        <dbReference type="ARBA" id="ARBA00023136"/>
    </source>
</evidence>
<dbReference type="SUPFAM" id="SSF82861">
    <property type="entry name" value="Mechanosensitive channel protein MscS (YggB), transmembrane region"/>
    <property type="match status" value="1"/>
</dbReference>
<keyword evidence="15" id="KW-1185">Reference proteome</keyword>
<dbReference type="InterPro" id="IPR011014">
    <property type="entry name" value="MscS_channel_TM-2"/>
</dbReference>
<feature type="coiled-coil region" evidence="7">
    <location>
        <begin position="287"/>
        <end position="351"/>
    </location>
</feature>
<evidence type="ECO:0000256" key="7">
    <source>
        <dbReference type="SAM" id="Coils"/>
    </source>
</evidence>
<comment type="similarity">
    <text evidence="2">Belongs to the MscS (TC 1.A.23) family.</text>
</comment>
<feature type="coiled-coil region" evidence="7">
    <location>
        <begin position="147"/>
        <end position="181"/>
    </location>
</feature>
<dbReference type="Gene3D" id="2.30.30.60">
    <property type="match status" value="1"/>
</dbReference>
<evidence type="ECO:0000256" key="10">
    <source>
        <dbReference type="SAM" id="SignalP"/>
    </source>
</evidence>
<keyword evidence="6 9" id="KW-0472">Membrane</keyword>
<feature type="compositionally biased region" description="Basic and acidic residues" evidence="8">
    <location>
        <begin position="95"/>
        <end position="110"/>
    </location>
</feature>
<dbReference type="InterPro" id="IPR023408">
    <property type="entry name" value="MscS_beta-dom_sf"/>
</dbReference>
<feature type="transmembrane region" description="Helical" evidence="9">
    <location>
        <begin position="689"/>
        <end position="712"/>
    </location>
</feature>
<comment type="subcellular location">
    <subcellularLocation>
        <location evidence="1">Cell membrane</location>
        <topology evidence="1">Multi-pass membrane protein</topology>
    </subcellularLocation>
</comment>
<feature type="domain" description="Mechanosensitive ion channel MscS" evidence="11">
    <location>
        <begin position="736"/>
        <end position="803"/>
    </location>
</feature>
<dbReference type="InterPro" id="IPR006685">
    <property type="entry name" value="MscS_channel_2nd"/>
</dbReference>
<dbReference type="InterPro" id="IPR049142">
    <property type="entry name" value="MS_channel_1st"/>
</dbReference>
<evidence type="ECO:0000256" key="1">
    <source>
        <dbReference type="ARBA" id="ARBA00004651"/>
    </source>
</evidence>
<dbReference type="EMBL" id="NRRV01000024">
    <property type="protein sequence ID" value="MBK1631283.1"/>
    <property type="molecule type" value="Genomic_DNA"/>
</dbReference>
<accession>A0ABS1CHG0</accession>
<evidence type="ECO:0000256" key="4">
    <source>
        <dbReference type="ARBA" id="ARBA00022692"/>
    </source>
</evidence>
<dbReference type="Pfam" id="PF21082">
    <property type="entry name" value="MS_channel_3rd"/>
    <property type="match status" value="1"/>
</dbReference>
<keyword evidence="4 9" id="KW-0812">Transmembrane</keyword>
<sequence length="917" mass="101755">MLLFLSFFISLSLSASAQSNTDTAASDADPIEGTASTEGPQATPEAMRPEQDADRLTFDPADIGLPALPRPMMSAEDFSQTVTLIDSRLADLEAEAERADAADDGPREGLADGLDEDPDAERAGADAGKAPADEAARTGRIERLRSLRATVQRRALLKQRLGRLEDDLAEHREQLTAIEQNDDDADSAKGLGIEPPYTVSQLDRQQAELGLTEAAEAVAETRLETATRRLSASEKALAAAVRARRAARDRLTAASDEGRPEAEREALAQSLELARLQELLARQQAAAAEDALTLARQEDRLSEARQELLQARVEFLESRAQLSPEMLEQRLEELDDAERRMRDQIDTLLGQAGETESALFQAQRRLADARQNRADDAGPETGPETDRAALAEWVAARQSELDAINSAVDSLTVAIADIDQMRRRWQQRFELMQSPDTEHAAEQLREIINAATTARAGKDEIEGRLNALRTMQLTQARRLREPDLGQDLREALEARTAAQELAERHGRELLETRDALIALLVSMRHQLQQHVDNEPLSLQLLEAQEALVDWWDAELIVINDQSITAGELVTALAMFALVLIVVPLIRLGAGRALRRRRVKDRNTQAGDLRLVLSAIAGNTSQLFVLIAAFYVAMVFSGLASPTVRSWLWTALVIAFYAQLGLWANAAMVDYFNRRRTRQEMRDPSTVTGYGVLMFFIRIGIWISVLVSLLTYFEYPVAGLIGALGVGSLAVAFAVQNILGDVFSSMAIILDKPFRVGDFIKAGDTLGTIELIGVKTTRIRSLSGEQVVISNSDLLNSRVHNFKHFSERRITFGIRVVYWTSPEQIEHIPQMIRKAIERQPRTRFDRAHFARLGESSLEFDVVYYVLTPDYGVYMDIQQAVNRELHRRFQESGIAFAYPTQAVIVHGGPHPIQAWADAR</sequence>
<evidence type="ECO:0000259" key="12">
    <source>
        <dbReference type="Pfam" id="PF21082"/>
    </source>
</evidence>
<feature type="domain" description="Mechanosensitive ion channel transmembrane helices 2/3" evidence="13">
    <location>
        <begin position="696"/>
        <end position="735"/>
    </location>
</feature>
<dbReference type="SUPFAM" id="SSF50182">
    <property type="entry name" value="Sm-like ribonucleoproteins"/>
    <property type="match status" value="1"/>
</dbReference>
<feature type="signal peptide" evidence="10">
    <location>
        <begin position="1"/>
        <end position="17"/>
    </location>
</feature>
<proteinExistence type="inferred from homology"/>
<comment type="caution">
    <text evidence="14">The sequence shown here is derived from an EMBL/GenBank/DDBJ whole genome shotgun (WGS) entry which is preliminary data.</text>
</comment>
<organism evidence="14 15">
    <name type="scientific">Thiohalocapsa halophila</name>
    <dbReference type="NCBI Taxonomy" id="69359"/>
    <lineage>
        <taxon>Bacteria</taxon>
        <taxon>Pseudomonadati</taxon>
        <taxon>Pseudomonadota</taxon>
        <taxon>Gammaproteobacteria</taxon>
        <taxon>Chromatiales</taxon>
        <taxon>Chromatiaceae</taxon>
        <taxon>Thiohalocapsa</taxon>
    </lineage>
</organism>
<dbReference type="PANTHER" id="PTHR30566">
    <property type="entry name" value="YNAI-RELATED MECHANOSENSITIVE ION CHANNEL"/>
    <property type="match status" value="1"/>
</dbReference>
<dbReference type="InterPro" id="IPR010920">
    <property type="entry name" value="LSM_dom_sf"/>
</dbReference>
<name>A0ABS1CHG0_9GAMM</name>
<evidence type="ECO:0000313" key="15">
    <source>
        <dbReference type="Proteomes" id="UP000748752"/>
    </source>
</evidence>
<evidence type="ECO:0008006" key="16">
    <source>
        <dbReference type="Google" id="ProtNLM"/>
    </source>
</evidence>
<dbReference type="Pfam" id="PF00924">
    <property type="entry name" value="MS_channel_2nd"/>
    <property type="match status" value="1"/>
</dbReference>